<dbReference type="OrthoDB" id="5809458at2759"/>
<evidence type="ECO:0000256" key="1">
    <source>
        <dbReference type="ARBA" id="ARBA00006475"/>
    </source>
</evidence>
<proteinExistence type="inferred from homology"/>
<dbReference type="PANTHER" id="PTHR12289">
    <property type="entry name" value="METAXIN RELATED"/>
    <property type="match status" value="1"/>
</dbReference>
<dbReference type="InterPro" id="IPR012336">
    <property type="entry name" value="Thioredoxin-like_fold"/>
</dbReference>
<dbReference type="Pfam" id="PF17172">
    <property type="entry name" value="GST_N_4"/>
    <property type="match status" value="1"/>
</dbReference>
<feature type="domain" description="Thioredoxin-like fold" evidence="3">
    <location>
        <begin position="25"/>
        <end position="124"/>
    </location>
</feature>
<dbReference type="HOGENOM" id="CLU_044137_1_2_1"/>
<dbReference type="GO" id="GO:0005737">
    <property type="term" value="C:cytoplasm"/>
    <property type="evidence" value="ECO:0007669"/>
    <property type="project" value="TreeGrafter"/>
</dbReference>
<gene>
    <name evidence="4" type="ORF">NFIA_026820</name>
</gene>
<dbReference type="KEGG" id="nfi:NFIA_026820"/>
<dbReference type="InterPro" id="IPR026928">
    <property type="entry name" value="FAX/IsoI-like"/>
</dbReference>
<keyword evidence="5" id="KW-1185">Reference proteome</keyword>
<organism evidence="4 5">
    <name type="scientific">Neosartorya fischeri (strain ATCC 1020 / DSM 3700 / CBS 544.65 / FGSC A1164 / JCM 1740 / NRRL 181 / WB 181)</name>
    <name type="common">Aspergillus fischerianus</name>
    <dbReference type="NCBI Taxonomy" id="331117"/>
    <lineage>
        <taxon>Eukaryota</taxon>
        <taxon>Fungi</taxon>
        <taxon>Dikarya</taxon>
        <taxon>Ascomycota</taxon>
        <taxon>Pezizomycotina</taxon>
        <taxon>Eurotiomycetes</taxon>
        <taxon>Eurotiomycetidae</taxon>
        <taxon>Eurotiales</taxon>
        <taxon>Aspergillaceae</taxon>
        <taxon>Aspergillus</taxon>
        <taxon>Aspergillus subgen. Fumigati</taxon>
    </lineage>
</organism>
<dbReference type="Pfam" id="PF17171">
    <property type="entry name" value="GST_C_6"/>
    <property type="match status" value="1"/>
</dbReference>
<dbReference type="RefSeq" id="XP_001261505.1">
    <property type="nucleotide sequence ID" value="XM_001261504.1"/>
</dbReference>
<dbReference type="InterPro" id="IPR040079">
    <property type="entry name" value="Glutathione_S-Trfase"/>
</dbReference>
<name>A1DCP8_NEOFI</name>
<dbReference type="AlphaFoldDB" id="A1DCP8"/>
<dbReference type="STRING" id="331117.A1DCP8"/>
<keyword evidence="4" id="KW-0808">Transferase</keyword>
<sequence length="260" mass="29323">MATKSSPIVTVFRGFPETGCYVWSPFVTKLEARLRFGNIPYRTEQGAIPKAPRGKVPYVSIQDGEQPPQTLADSTLITKALIEKGYTEDLNQHLSPTERLHDLALKALLEDKLSSYQTYERWILNFYTMRSKILAALPWPVQVVVGNIIYRKVTRNLQGQGTMAFTEDEISAFRQEIWASLNAVVAEAQTKQSGREGPFWVWGGEGPTEVDAVLFGFIASGLVCDAAPASREIIKGYPALVNYARRIHDKYFPDYELWEE</sequence>
<evidence type="ECO:0000313" key="5">
    <source>
        <dbReference type="Proteomes" id="UP000006702"/>
    </source>
</evidence>
<dbReference type="InterPro" id="IPR036249">
    <property type="entry name" value="Thioredoxin-like_sf"/>
</dbReference>
<feature type="domain" description="Metaxin glutathione S-transferase" evidence="2">
    <location>
        <begin position="203"/>
        <end position="247"/>
    </location>
</feature>
<dbReference type="GeneID" id="4588008"/>
<dbReference type="eggNOG" id="KOG4244">
    <property type="taxonomic scope" value="Eukaryota"/>
</dbReference>
<evidence type="ECO:0000259" key="2">
    <source>
        <dbReference type="Pfam" id="PF17171"/>
    </source>
</evidence>
<dbReference type="VEuPathDB" id="FungiDB:NFIA_026820"/>
<dbReference type="SUPFAM" id="SSF52833">
    <property type="entry name" value="Thioredoxin-like"/>
    <property type="match status" value="1"/>
</dbReference>
<dbReference type="EMBL" id="DS027695">
    <property type="protein sequence ID" value="EAW19608.1"/>
    <property type="molecule type" value="Genomic_DNA"/>
</dbReference>
<accession>A1DCP8</accession>
<dbReference type="SFLD" id="SFLDS00019">
    <property type="entry name" value="Glutathione_Transferase_(cytos"/>
    <property type="match status" value="1"/>
</dbReference>
<evidence type="ECO:0000313" key="4">
    <source>
        <dbReference type="EMBL" id="EAW19608.1"/>
    </source>
</evidence>
<dbReference type="InterPro" id="IPR050931">
    <property type="entry name" value="Mito_Protein_Transport_Metaxin"/>
</dbReference>
<dbReference type="GO" id="GO:0016740">
    <property type="term" value="F:transferase activity"/>
    <property type="evidence" value="ECO:0007669"/>
    <property type="project" value="UniProtKB-KW"/>
</dbReference>
<dbReference type="Proteomes" id="UP000006702">
    <property type="component" value="Unassembled WGS sequence"/>
</dbReference>
<evidence type="ECO:0000259" key="3">
    <source>
        <dbReference type="Pfam" id="PF17172"/>
    </source>
</evidence>
<comment type="similarity">
    <text evidence="1">Belongs to the FAX family.</text>
</comment>
<dbReference type="InterPro" id="IPR033468">
    <property type="entry name" value="Metaxin_GST"/>
</dbReference>
<protein>
    <submittedName>
        <fullName evidence="4">Glutathione S-transferase, putative</fullName>
    </submittedName>
</protein>
<dbReference type="SFLD" id="SFLDG01200">
    <property type="entry name" value="SUF1.1"/>
    <property type="match status" value="1"/>
</dbReference>
<dbReference type="PANTHER" id="PTHR12289:SF41">
    <property type="entry name" value="FAILED AXON CONNECTIONS-RELATED"/>
    <property type="match status" value="1"/>
</dbReference>
<dbReference type="OMA" id="RRIHDKY"/>
<dbReference type="SFLD" id="SFLDG01180">
    <property type="entry name" value="SUF1"/>
    <property type="match status" value="1"/>
</dbReference>
<reference evidence="5" key="1">
    <citation type="journal article" date="2008" name="PLoS Genet.">
        <title>Genomic islands in the pathogenic filamentous fungus Aspergillus fumigatus.</title>
        <authorList>
            <person name="Fedorova N.D."/>
            <person name="Khaldi N."/>
            <person name="Joardar V.S."/>
            <person name="Maiti R."/>
            <person name="Amedeo P."/>
            <person name="Anderson M.J."/>
            <person name="Crabtree J."/>
            <person name="Silva J.C."/>
            <person name="Badger J.H."/>
            <person name="Albarraq A."/>
            <person name="Angiuoli S."/>
            <person name="Bussey H."/>
            <person name="Bowyer P."/>
            <person name="Cotty P.J."/>
            <person name="Dyer P.S."/>
            <person name="Egan A."/>
            <person name="Galens K."/>
            <person name="Fraser-Liggett C.M."/>
            <person name="Haas B.J."/>
            <person name="Inman J.M."/>
            <person name="Kent R."/>
            <person name="Lemieux S."/>
            <person name="Malavazi I."/>
            <person name="Orvis J."/>
            <person name="Roemer T."/>
            <person name="Ronning C.M."/>
            <person name="Sundaram J.P."/>
            <person name="Sutton G."/>
            <person name="Turner G."/>
            <person name="Venter J.C."/>
            <person name="White O.R."/>
            <person name="Whitty B.R."/>
            <person name="Youngman P."/>
            <person name="Wolfe K.H."/>
            <person name="Goldman G.H."/>
            <person name="Wortman J.R."/>
            <person name="Jiang B."/>
            <person name="Denning D.W."/>
            <person name="Nierman W.C."/>
        </authorList>
    </citation>
    <scope>NUCLEOTIDE SEQUENCE [LARGE SCALE GENOMIC DNA]</scope>
    <source>
        <strain evidence="5">ATCC 1020 / DSM 3700 / CBS 544.65 / FGSC A1164 / JCM 1740 / NRRL 181 / WB 181</strain>
    </source>
</reference>